<dbReference type="EMBL" id="BAABCB010000019">
    <property type="protein sequence ID" value="GAA4244237.1"/>
    <property type="molecule type" value="Genomic_DNA"/>
</dbReference>
<evidence type="ECO:0000313" key="3">
    <source>
        <dbReference type="EMBL" id="GAA4244237.1"/>
    </source>
</evidence>
<dbReference type="Gene3D" id="3.30.1490.20">
    <property type="entry name" value="ATP-grasp fold, A domain"/>
    <property type="match status" value="1"/>
</dbReference>
<dbReference type="InterPro" id="IPR005479">
    <property type="entry name" value="CPAse_ATP-bd"/>
</dbReference>
<keyword evidence="1" id="KW-0547">Nucleotide-binding</keyword>
<proteinExistence type="predicted"/>
<evidence type="ECO:0000259" key="2">
    <source>
        <dbReference type="PROSITE" id="PS50975"/>
    </source>
</evidence>
<dbReference type="SUPFAM" id="SSF56059">
    <property type="entry name" value="Glutathione synthetase ATP-binding domain-like"/>
    <property type="match status" value="1"/>
</dbReference>
<dbReference type="InterPro" id="IPR011761">
    <property type="entry name" value="ATP-grasp"/>
</dbReference>
<dbReference type="PROSITE" id="PS50975">
    <property type="entry name" value="ATP_GRASP"/>
    <property type="match status" value="1"/>
</dbReference>
<dbReference type="InterPro" id="IPR013815">
    <property type="entry name" value="ATP_grasp_subdomain_1"/>
</dbReference>
<accession>A0ABP8CWJ2</accession>
<evidence type="ECO:0000313" key="4">
    <source>
        <dbReference type="Proteomes" id="UP001501682"/>
    </source>
</evidence>
<evidence type="ECO:0000256" key="1">
    <source>
        <dbReference type="PROSITE-ProRule" id="PRU00409"/>
    </source>
</evidence>
<feature type="domain" description="ATP-grasp" evidence="2">
    <location>
        <begin position="142"/>
        <end position="337"/>
    </location>
</feature>
<organism evidence="3 4">
    <name type="scientific">Winogradskyella damuponensis</name>
    <dbReference type="NCBI Taxonomy" id="943939"/>
    <lineage>
        <taxon>Bacteria</taxon>
        <taxon>Pseudomonadati</taxon>
        <taxon>Bacteroidota</taxon>
        <taxon>Flavobacteriia</taxon>
        <taxon>Flavobacteriales</taxon>
        <taxon>Flavobacteriaceae</taxon>
        <taxon>Winogradskyella</taxon>
    </lineage>
</organism>
<dbReference type="RefSeq" id="WP_344714623.1">
    <property type="nucleotide sequence ID" value="NZ_BAABCB010000019.1"/>
</dbReference>
<protein>
    <recommendedName>
        <fullName evidence="2">ATP-grasp domain-containing protein</fullName>
    </recommendedName>
</protein>
<dbReference type="Pfam" id="PF02786">
    <property type="entry name" value="CPSase_L_D2"/>
    <property type="match status" value="1"/>
</dbReference>
<keyword evidence="4" id="KW-1185">Reference proteome</keyword>
<sequence>MKDKFILGFKKFVYYYFNVFNYRGKKAVDSVIEITKKEERTFENSKYTVGIIKEKWHLHYNYVKACEDLKLSYVIIDFFSKDWLQNLKSKSIDFLIARPSVQYTPWKDMFDNRLKLLNDSYDIPVFPNYNELWIWESKLRTLDWLKVNDLPHPSSYIFYDNNELLDFASTCKYPIVYKASSGSGASGVKILKNSSELKSVTKKVFNSGIRSYRKHKLDKEHGFVILQDYLNDVKEWRIIRIGDYYFGFEKLKEGQFHSGSKNFGYGMPPIECLNLVKDITDKYKIYYADIDVFVTTDNQLLVNEVQPYFGQKGDRELLQINNESGRLYYDTNNHEWVFEKGKFCKNNLCNLRISEMIKTEFKGK</sequence>
<keyword evidence="1" id="KW-0067">ATP-binding</keyword>
<dbReference type="Proteomes" id="UP001501682">
    <property type="component" value="Unassembled WGS sequence"/>
</dbReference>
<gene>
    <name evidence="3" type="ORF">GCM10022292_22000</name>
</gene>
<comment type="caution">
    <text evidence="3">The sequence shown here is derived from an EMBL/GenBank/DDBJ whole genome shotgun (WGS) entry which is preliminary data.</text>
</comment>
<reference evidence="4" key="1">
    <citation type="journal article" date="2019" name="Int. J. Syst. Evol. Microbiol.">
        <title>The Global Catalogue of Microorganisms (GCM) 10K type strain sequencing project: providing services to taxonomists for standard genome sequencing and annotation.</title>
        <authorList>
            <consortium name="The Broad Institute Genomics Platform"/>
            <consortium name="The Broad Institute Genome Sequencing Center for Infectious Disease"/>
            <person name="Wu L."/>
            <person name="Ma J."/>
        </authorList>
    </citation>
    <scope>NUCLEOTIDE SEQUENCE [LARGE SCALE GENOMIC DNA]</scope>
    <source>
        <strain evidence="4">JCM 17633</strain>
    </source>
</reference>
<name>A0ABP8CWJ2_9FLAO</name>